<dbReference type="NCBIfam" id="TIGR00551">
    <property type="entry name" value="nadB"/>
    <property type="match status" value="1"/>
</dbReference>
<evidence type="ECO:0000256" key="6">
    <source>
        <dbReference type="ARBA" id="ARBA00022630"/>
    </source>
</evidence>
<dbReference type="EC" id="1.4.3.16" evidence="4 11"/>
<comment type="similarity">
    <text evidence="3 12">Belongs to the FAD-dependent oxidoreductase 2 family. NadB subfamily.</text>
</comment>
<dbReference type="InterPro" id="IPR003953">
    <property type="entry name" value="FAD-dep_OxRdtase_2_FAD-bd"/>
</dbReference>
<evidence type="ECO:0000259" key="15">
    <source>
        <dbReference type="Pfam" id="PF02910"/>
    </source>
</evidence>
<dbReference type="SUPFAM" id="SSF56425">
    <property type="entry name" value="Succinate dehydrogenase/fumarate reductase flavoprotein, catalytic domain"/>
    <property type="match status" value="1"/>
</dbReference>
<dbReference type="PANTHER" id="PTHR42716">
    <property type="entry name" value="L-ASPARTATE OXIDASE"/>
    <property type="match status" value="1"/>
</dbReference>
<dbReference type="Pfam" id="PF00890">
    <property type="entry name" value="FAD_binding_2"/>
    <property type="match status" value="1"/>
</dbReference>
<evidence type="ECO:0000256" key="1">
    <source>
        <dbReference type="ARBA" id="ARBA00001974"/>
    </source>
</evidence>
<dbReference type="GO" id="GO:0008734">
    <property type="term" value="F:L-aspartate oxidase activity"/>
    <property type="evidence" value="ECO:0007669"/>
    <property type="project" value="UniProtKB-UniRule"/>
</dbReference>
<comment type="catalytic activity">
    <reaction evidence="10">
        <text>L-aspartate + O2 = iminosuccinate + H2O2</text>
        <dbReference type="Rhea" id="RHEA:25876"/>
        <dbReference type="ChEBI" id="CHEBI:15379"/>
        <dbReference type="ChEBI" id="CHEBI:16240"/>
        <dbReference type="ChEBI" id="CHEBI:29991"/>
        <dbReference type="ChEBI" id="CHEBI:77875"/>
        <dbReference type="EC" id="1.4.3.16"/>
    </reaction>
    <physiologicalReaction direction="left-to-right" evidence="10">
        <dbReference type="Rhea" id="RHEA:25877"/>
    </physiologicalReaction>
</comment>
<dbReference type="Gene3D" id="3.90.700.10">
    <property type="entry name" value="Succinate dehydrogenase/fumarate reductase flavoprotein, catalytic domain"/>
    <property type="match status" value="1"/>
</dbReference>
<dbReference type="OrthoDB" id="9806724at2"/>
<evidence type="ECO:0000259" key="14">
    <source>
        <dbReference type="Pfam" id="PF00890"/>
    </source>
</evidence>
<keyword evidence="8 12" id="KW-0274">FAD</keyword>
<organism evidence="16 17">
    <name type="scientific">Sediminicurvatus halobius</name>
    <dbReference type="NCBI Taxonomy" id="2182432"/>
    <lineage>
        <taxon>Bacteria</taxon>
        <taxon>Pseudomonadati</taxon>
        <taxon>Pseudomonadota</taxon>
        <taxon>Gammaproteobacteria</taxon>
        <taxon>Chromatiales</taxon>
        <taxon>Ectothiorhodospiraceae</taxon>
        <taxon>Sediminicurvatus</taxon>
    </lineage>
</organism>
<dbReference type="Proteomes" id="UP000245474">
    <property type="component" value="Unassembled WGS sequence"/>
</dbReference>
<comment type="caution">
    <text evidence="16">The sequence shown here is derived from an EMBL/GenBank/DDBJ whole genome shotgun (WGS) entry which is preliminary data.</text>
</comment>
<evidence type="ECO:0000256" key="3">
    <source>
        <dbReference type="ARBA" id="ARBA00008562"/>
    </source>
</evidence>
<dbReference type="AlphaFoldDB" id="A0A2U2MXS4"/>
<evidence type="ECO:0000256" key="7">
    <source>
        <dbReference type="ARBA" id="ARBA00022642"/>
    </source>
</evidence>
<dbReference type="InterPro" id="IPR037099">
    <property type="entry name" value="Fum_R/Succ_DH_flav-like_C_sf"/>
</dbReference>
<dbReference type="Gene3D" id="1.20.58.100">
    <property type="entry name" value="Fumarate reductase/succinate dehydrogenase flavoprotein-like, C-terminal domain"/>
    <property type="match status" value="1"/>
</dbReference>
<evidence type="ECO:0000256" key="10">
    <source>
        <dbReference type="ARBA" id="ARBA00048305"/>
    </source>
</evidence>
<feature type="domain" description="FAD-dependent oxidoreductase 2 FAD-binding" evidence="14">
    <location>
        <begin position="8"/>
        <end position="379"/>
    </location>
</feature>
<evidence type="ECO:0000256" key="8">
    <source>
        <dbReference type="ARBA" id="ARBA00022827"/>
    </source>
</evidence>
<dbReference type="InterPro" id="IPR036188">
    <property type="entry name" value="FAD/NAD-bd_sf"/>
</dbReference>
<dbReference type="Gene3D" id="3.50.50.60">
    <property type="entry name" value="FAD/NAD(P)-binding domain"/>
    <property type="match status" value="1"/>
</dbReference>
<evidence type="ECO:0000256" key="9">
    <source>
        <dbReference type="ARBA" id="ARBA00023002"/>
    </source>
</evidence>
<comment type="subcellular location">
    <subcellularLocation>
        <location evidence="12">Cytoplasm</location>
    </subcellularLocation>
</comment>
<evidence type="ECO:0000256" key="11">
    <source>
        <dbReference type="NCBIfam" id="TIGR00551"/>
    </source>
</evidence>
<dbReference type="GO" id="GO:0034628">
    <property type="term" value="P:'de novo' NAD+ biosynthetic process from L-aspartate"/>
    <property type="evidence" value="ECO:0007669"/>
    <property type="project" value="TreeGrafter"/>
</dbReference>
<dbReference type="PRINTS" id="PR00368">
    <property type="entry name" value="FADPNR"/>
</dbReference>
<comment type="pathway">
    <text evidence="2 12">Cofactor biosynthesis; NAD(+) biosynthesis; iminoaspartate from L-aspartate (oxidase route): step 1/1.</text>
</comment>
<feature type="region of interest" description="Disordered" evidence="13">
    <location>
        <begin position="485"/>
        <end position="528"/>
    </location>
</feature>
<dbReference type="SUPFAM" id="SSF51905">
    <property type="entry name" value="FAD/NAD(P)-binding domain"/>
    <property type="match status" value="1"/>
</dbReference>
<name>A0A2U2MXS4_9GAMM</name>
<evidence type="ECO:0000256" key="12">
    <source>
        <dbReference type="RuleBase" id="RU362049"/>
    </source>
</evidence>
<dbReference type="PANTHER" id="PTHR42716:SF2">
    <property type="entry name" value="L-ASPARTATE OXIDASE, CHLOROPLASTIC"/>
    <property type="match status" value="1"/>
</dbReference>
<dbReference type="InterPro" id="IPR005288">
    <property type="entry name" value="NadB"/>
</dbReference>
<dbReference type="InterPro" id="IPR027477">
    <property type="entry name" value="Succ_DH/fumarate_Rdtase_cat_sf"/>
</dbReference>
<accession>A0A2U2MXS4</accession>
<dbReference type="EMBL" id="QFFI01000026">
    <property type="protein sequence ID" value="PWG61821.1"/>
    <property type="molecule type" value="Genomic_DNA"/>
</dbReference>
<dbReference type="InterPro" id="IPR015939">
    <property type="entry name" value="Fum_Rdtase/Succ_DH_flav-like_C"/>
</dbReference>
<dbReference type="UniPathway" id="UPA00253">
    <property type="reaction ID" value="UER00326"/>
</dbReference>
<dbReference type="SUPFAM" id="SSF46977">
    <property type="entry name" value="Succinate dehydrogenase/fumarate reductase flavoprotein C-terminal domain"/>
    <property type="match status" value="1"/>
</dbReference>
<evidence type="ECO:0000313" key="16">
    <source>
        <dbReference type="EMBL" id="PWG61821.1"/>
    </source>
</evidence>
<keyword evidence="17" id="KW-1185">Reference proteome</keyword>
<proteinExistence type="inferred from homology"/>
<sequence>MSSNHDRVIIAGSGLAGLSAALRLAPVPVLLITSGRLGRSGSTCWAQGGIACAMDDGDNPEGHAADTVAAGAGLSDDRVAKRVAHEAQRCIGWLWDSGVRFDLADDGRPALTREGAHQHSRILHAGGDQTGAELMRTLEAQVRTTPGITVMEDTQVVDLLVDDSGARGVVAQRGTSIFPVSARAVVLATGGAAALYASTTNPPGNWGSGLRLALRAGALLRDLEFVQFHPTALDLPGNANTGRPLPLASEAIRGEGGVLVDEAGTPVMAGVPGGDLAPRDVVARTLSRQREQGRRIFLDTRDSLGRQFLQRFPGVAGLCQAAGIDPVNQPIPVRPAAHYHMGGVQTDDHGATNVPGLWAIGEVASTGLHGANRLASNSLLEALAYAGWAAEDIRSRTGLARGTPLPPTPEHSAQLVTRSAMTGSSVLRLRHLMDTHVGVIRDRHGLEQVQAQFRALRETAEANGALAAMSEVAALIAQAALTRQESRGAHQRQEFNAPSPAWDRHQVIGKGTATAQANDSLRNESPVA</sequence>
<dbReference type="RefSeq" id="WP_109679553.1">
    <property type="nucleotide sequence ID" value="NZ_CP086615.1"/>
</dbReference>
<dbReference type="GO" id="GO:0005737">
    <property type="term" value="C:cytoplasm"/>
    <property type="evidence" value="ECO:0007669"/>
    <property type="project" value="UniProtKB-SubCell"/>
</dbReference>
<evidence type="ECO:0000256" key="2">
    <source>
        <dbReference type="ARBA" id="ARBA00004950"/>
    </source>
</evidence>
<feature type="domain" description="Fumarate reductase/succinate dehydrogenase flavoprotein-like C-terminal" evidence="15">
    <location>
        <begin position="428"/>
        <end position="506"/>
    </location>
</feature>
<reference evidence="16 17" key="1">
    <citation type="submission" date="2018-05" db="EMBL/GenBank/DDBJ databases">
        <title>Spiribacter halobius sp. nov., a moderately halophilic bacterium isolated from marine solar saltern.</title>
        <authorList>
            <person name="Zheng W.-S."/>
            <person name="Lu D.-C."/>
            <person name="Du Z.-J."/>
        </authorList>
    </citation>
    <scope>NUCLEOTIDE SEQUENCE [LARGE SCALE GENOMIC DNA]</scope>
    <source>
        <strain evidence="16 17">E85</strain>
    </source>
</reference>
<comment type="cofactor">
    <cofactor evidence="1 12">
        <name>FAD</name>
        <dbReference type="ChEBI" id="CHEBI:57692"/>
    </cofactor>
</comment>
<gene>
    <name evidence="16" type="ORF">DEM34_14520</name>
</gene>
<dbReference type="NCBIfam" id="NF005701">
    <property type="entry name" value="PRK07512.1"/>
    <property type="match status" value="1"/>
</dbReference>
<evidence type="ECO:0000313" key="17">
    <source>
        <dbReference type="Proteomes" id="UP000245474"/>
    </source>
</evidence>
<keyword evidence="9 12" id="KW-0560">Oxidoreductase</keyword>
<dbReference type="Pfam" id="PF02910">
    <property type="entry name" value="Succ_DH_flav_C"/>
    <property type="match status" value="1"/>
</dbReference>
<keyword evidence="7 12" id="KW-0662">Pyridine nucleotide biosynthesis</keyword>
<evidence type="ECO:0000256" key="13">
    <source>
        <dbReference type="SAM" id="MobiDB-lite"/>
    </source>
</evidence>
<protein>
    <recommendedName>
        <fullName evidence="5 11">L-aspartate oxidase</fullName>
        <ecNumber evidence="4 11">1.4.3.16</ecNumber>
    </recommendedName>
</protein>
<keyword evidence="6 12" id="KW-0285">Flavoprotein</keyword>
<evidence type="ECO:0000256" key="4">
    <source>
        <dbReference type="ARBA" id="ARBA00012173"/>
    </source>
</evidence>
<evidence type="ECO:0000256" key="5">
    <source>
        <dbReference type="ARBA" id="ARBA00021901"/>
    </source>
</evidence>
<comment type="function">
    <text evidence="12">Catalyzes the oxidation of L-aspartate to iminoaspartate.</text>
</comment>